<dbReference type="PANTHER" id="PTHR11715:SF3">
    <property type="entry name" value="GLYCINE CLEAVAGE SYSTEM H PROTEIN-RELATED"/>
    <property type="match status" value="1"/>
</dbReference>
<dbReference type="InterPro" id="IPR017453">
    <property type="entry name" value="GCV_H_sub"/>
</dbReference>
<dbReference type="InterPro" id="IPR000089">
    <property type="entry name" value="Biotin_lipoyl"/>
</dbReference>
<evidence type="ECO:0000256" key="1">
    <source>
        <dbReference type="ARBA" id="ARBA00009249"/>
    </source>
</evidence>
<keyword evidence="7" id="KW-1185">Reference proteome</keyword>
<dbReference type="InterPro" id="IPR011053">
    <property type="entry name" value="Single_hybrid_motif"/>
</dbReference>
<keyword evidence="2 3" id="KW-0450">Lipoyl</keyword>
<dbReference type="GO" id="GO:0005829">
    <property type="term" value="C:cytosol"/>
    <property type="evidence" value="ECO:0007669"/>
    <property type="project" value="TreeGrafter"/>
</dbReference>
<evidence type="ECO:0000313" key="6">
    <source>
        <dbReference type="EMBL" id="MXP62229.1"/>
    </source>
</evidence>
<comment type="cofactor">
    <cofactor evidence="3">
        <name>(R)-lipoate</name>
        <dbReference type="ChEBI" id="CHEBI:83088"/>
    </cofactor>
    <text evidence="3">Binds 1 lipoyl cofactor covalently.</text>
</comment>
<accession>A0A845BFH1</accession>
<dbReference type="Proteomes" id="UP000460715">
    <property type="component" value="Unassembled WGS sequence"/>
</dbReference>
<dbReference type="SUPFAM" id="SSF51230">
    <property type="entry name" value="Single hybrid motif"/>
    <property type="match status" value="1"/>
</dbReference>
<dbReference type="OrthoDB" id="9796712at2"/>
<evidence type="ECO:0000256" key="3">
    <source>
        <dbReference type="HAMAP-Rule" id="MF_00272"/>
    </source>
</evidence>
<reference evidence="6 7" key="1">
    <citation type="submission" date="2019-03" db="EMBL/GenBank/DDBJ databases">
        <title>Roseomonas sp. a novel Roseomonas species isolated from Sea whip Gorgonian.</title>
        <authorList>
            <person name="Li F."/>
            <person name="Pan X."/>
            <person name="Huang S."/>
            <person name="Li Z."/>
            <person name="Meng B."/>
        </authorList>
    </citation>
    <scope>NUCLEOTIDE SEQUENCE [LARGE SCALE GENOMIC DNA]</scope>
    <source>
        <strain evidence="6 7">M0104</strain>
    </source>
</reference>
<evidence type="ECO:0000256" key="4">
    <source>
        <dbReference type="PIRSR" id="PIRSR617453-50"/>
    </source>
</evidence>
<evidence type="ECO:0000313" key="7">
    <source>
        <dbReference type="Proteomes" id="UP000460715"/>
    </source>
</evidence>
<dbReference type="AlphaFoldDB" id="A0A845BFH1"/>
<dbReference type="InterPro" id="IPR033753">
    <property type="entry name" value="GCV_H/Fam206"/>
</dbReference>
<evidence type="ECO:0000256" key="2">
    <source>
        <dbReference type="ARBA" id="ARBA00022823"/>
    </source>
</evidence>
<dbReference type="PROSITE" id="PS50968">
    <property type="entry name" value="BIOTINYL_LIPOYL"/>
    <property type="match status" value="1"/>
</dbReference>
<feature type="modified residue" description="N6-lipoyllysine" evidence="3 4">
    <location>
        <position position="60"/>
    </location>
</feature>
<dbReference type="PROSITE" id="PS00189">
    <property type="entry name" value="LIPOYL"/>
    <property type="match status" value="1"/>
</dbReference>
<dbReference type="GO" id="GO:0009249">
    <property type="term" value="P:protein lipoylation"/>
    <property type="evidence" value="ECO:0007669"/>
    <property type="project" value="TreeGrafter"/>
</dbReference>
<evidence type="ECO:0000259" key="5">
    <source>
        <dbReference type="PROSITE" id="PS50968"/>
    </source>
</evidence>
<dbReference type="InterPro" id="IPR002930">
    <property type="entry name" value="GCV_H"/>
</dbReference>
<dbReference type="GO" id="GO:0005960">
    <property type="term" value="C:glycine cleavage complex"/>
    <property type="evidence" value="ECO:0007669"/>
    <property type="project" value="InterPro"/>
</dbReference>
<dbReference type="EMBL" id="SNVJ01000002">
    <property type="protein sequence ID" value="MXP62229.1"/>
    <property type="molecule type" value="Genomic_DNA"/>
</dbReference>
<dbReference type="HAMAP" id="MF_00272">
    <property type="entry name" value="GcvH"/>
    <property type="match status" value="1"/>
</dbReference>
<comment type="similarity">
    <text evidence="1 3">Belongs to the GcvH family.</text>
</comment>
<dbReference type="GO" id="GO:0019464">
    <property type="term" value="P:glycine decarboxylation via glycine cleavage system"/>
    <property type="evidence" value="ECO:0007669"/>
    <property type="project" value="UniProtKB-UniRule"/>
</dbReference>
<dbReference type="NCBIfam" id="TIGR00527">
    <property type="entry name" value="gcvH"/>
    <property type="match status" value="1"/>
</dbReference>
<protein>
    <recommendedName>
        <fullName evidence="3">Glycine cleavage system H protein</fullName>
    </recommendedName>
</protein>
<dbReference type="Pfam" id="PF01597">
    <property type="entry name" value="GCV_H"/>
    <property type="match status" value="1"/>
</dbReference>
<comment type="caution">
    <text evidence="6">The sequence shown here is derived from an EMBL/GenBank/DDBJ whole genome shotgun (WGS) entry which is preliminary data.</text>
</comment>
<dbReference type="RefSeq" id="WP_160935352.1">
    <property type="nucleotide sequence ID" value="NZ_SNVJ01000002.1"/>
</dbReference>
<comment type="function">
    <text evidence="3">The glycine cleavage system catalyzes the degradation of glycine. The H protein shuttles the methylamine group of glycine from the P protein to the T protein.</text>
</comment>
<dbReference type="NCBIfam" id="NF002270">
    <property type="entry name" value="PRK01202.1"/>
    <property type="match status" value="1"/>
</dbReference>
<dbReference type="PANTHER" id="PTHR11715">
    <property type="entry name" value="GLYCINE CLEAVAGE SYSTEM H PROTEIN"/>
    <property type="match status" value="1"/>
</dbReference>
<organism evidence="6 7">
    <name type="scientific">Teichococcus coralli</name>
    <dbReference type="NCBI Taxonomy" id="2545983"/>
    <lineage>
        <taxon>Bacteria</taxon>
        <taxon>Pseudomonadati</taxon>
        <taxon>Pseudomonadota</taxon>
        <taxon>Alphaproteobacteria</taxon>
        <taxon>Acetobacterales</taxon>
        <taxon>Roseomonadaceae</taxon>
        <taxon>Roseomonas</taxon>
    </lineage>
</organism>
<feature type="domain" description="Lipoyl-binding" evidence="5">
    <location>
        <begin position="19"/>
        <end position="101"/>
    </location>
</feature>
<dbReference type="InterPro" id="IPR003016">
    <property type="entry name" value="2-oxoA_DH_lipoyl-BS"/>
</dbReference>
<name>A0A845BFH1_9PROT</name>
<dbReference type="CDD" id="cd06848">
    <property type="entry name" value="GCS_H"/>
    <property type="match status" value="1"/>
</dbReference>
<proteinExistence type="inferred from homology"/>
<sequence length="125" mass="13122">MADLKFSKDHEWVRLEGGVATVGITDHAQTALGDVVFVDLPEVGREVAAGDSVAVVESVKAASDVYAPIAGKITEVNTALPDDPAQVNSDPTGAGWFFRIEPADTAEIDALMDADAYQTFADSQA</sequence>
<dbReference type="Gene3D" id="2.40.50.100">
    <property type="match status" value="1"/>
</dbReference>
<comment type="subunit">
    <text evidence="3">The glycine cleavage system is composed of four proteins: P, T, L and H.</text>
</comment>
<gene>
    <name evidence="3 6" type="primary">gcvH</name>
    <name evidence="6" type="ORF">E0493_02530</name>
</gene>